<dbReference type="SUPFAM" id="SSF46785">
    <property type="entry name" value="Winged helix' DNA-binding domain"/>
    <property type="match status" value="1"/>
</dbReference>
<reference evidence="1 2" key="1">
    <citation type="submission" date="2015-09" db="EMBL/GenBank/DDBJ databases">
        <authorList>
            <consortium name="Pathogen Informatics"/>
        </authorList>
    </citation>
    <scope>NUCLEOTIDE SEQUENCE [LARGE SCALE GENOMIC DNA]</scope>
    <source>
        <strain evidence="1 2">2789STDY5834841</strain>
    </source>
</reference>
<protein>
    <submittedName>
        <fullName evidence="1">Ferric uptake regulation protein</fullName>
    </submittedName>
</protein>
<proteinExistence type="predicted"/>
<dbReference type="Pfam" id="PF01475">
    <property type="entry name" value="FUR"/>
    <property type="match status" value="1"/>
</dbReference>
<accession>A0A174E5X5</accession>
<dbReference type="InterPro" id="IPR036388">
    <property type="entry name" value="WH-like_DNA-bd_sf"/>
</dbReference>
<evidence type="ECO:0000313" key="1">
    <source>
        <dbReference type="EMBL" id="CUO33173.1"/>
    </source>
</evidence>
<sequence>MSLFKARPWYFIWEKAGMNGEKESIIIKLKENGCRITKQRKMILDIILEDRCSSCKEIYARVVKLDQSIGMATVYRLVKELENIGVLSREIVYK</sequence>
<dbReference type="Gene3D" id="1.10.10.10">
    <property type="entry name" value="Winged helix-like DNA-binding domain superfamily/Winged helix DNA-binding domain"/>
    <property type="match status" value="1"/>
</dbReference>
<dbReference type="Proteomes" id="UP000095787">
    <property type="component" value="Unassembled WGS sequence"/>
</dbReference>
<dbReference type="GO" id="GO:0003700">
    <property type="term" value="F:DNA-binding transcription factor activity"/>
    <property type="evidence" value="ECO:0007669"/>
    <property type="project" value="InterPro"/>
</dbReference>
<organism evidence="1 2">
    <name type="scientific">[Ruminococcus] torques</name>
    <dbReference type="NCBI Taxonomy" id="33039"/>
    <lineage>
        <taxon>Bacteria</taxon>
        <taxon>Bacillati</taxon>
        <taxon>Bacillota</taxon>
        <taxon>Clostridia</taxon>
        <taxon>Lachnospirales</taxon>
        <taxon>Lachnospiraceae</taxon>
        <taxon>Mediterraneibacter</taxon>
    </lineage>
</organism>
<name>A0A174E5X5_9FIRM</name>
<dbReference type="InterPro" id="IPR002481">
    <property type="entry name" value="FUR"/>
</dbReference>
<dbReference type="AlphaFoldDB" id="A0A174E5X5"/>
<dbReference type="EMBL" id="CYZO01000033">
    <property type="protein sequence ID" value="CUO33173.1"/>
    <property type="molecule type" value="Genomic_DNA"/>
</dbReference>
<evidence type="ECO:0000313" key="2">
    <source>
        <dbReference type="Proteomes" id="UP000095787"/>
    </source>
</evidence>
<dbReference type="InterPro" id="IPR036390">
    <property type="entry name" value="WH_DNA-bd_sf"/>
</dbReference>
<gene>
    <name evidence="1" type="primary">fur_2</name>
    <name evidence="1" type="ORF">ERS852456_02253</name>
</gene>